<dbReference type="Gene3D" id="3.40.50.300">
    <property type="entry name" value="P-loop containing nucleotide triphosphate hydrolases"/>
    <property type="match status" value="1"/>
</dbReference>
<gene>
    <name evidence="3" type="ORF">D9756_008262</name>
</gene>
<dbReference type="PANTHER" id="PTHR10039:SF16">
    <property type="entry name" value="GPI INOSITOL-DEACYLASE"/>
    <property type="match status" value="1"/>
</dbReference>
<dbReference type="AlphaFoldDB" id="A0A8H5CZY3"/>
<accession>A0A8H5CZY3</accession>
<dbReference type="InterPro" id="IPR056884">
    <property type="entry name" value="NPHP3-like_N"/>
</dbReference>
<dbReference type="Pfam" id="PF24883">
    <property type="entry name" value="NPHP3_N"/>
    <property type="match status" value="1"/>
</dbReference>
<dbReference type="InterPro" id="IPR027417">
    <property type="entry name" value="P-loop_NTPase"/>
</dbReference>
<evidence type="ECO:0000313" key="3">
    <source>
        <dbReference type="EMBL" id="KAF5351092.1"/>
    </source>
</evidence>
<dbReference type="Proteomes" id="UP000559027">
    <property type="component" value="Unassembled WGS sequence"/>
</dbReference>
<evidence type="ECO:0000259" key="2">
    <source>
        <dbReference type="Pfam" id="PF24883"/>
    </source>
</evidence>
<dbReference type="SUPFAM" id="SSF52540">
    <property type="entry name" value="P-loop containing nucleoside triphosphate hydrolases"/>
    <property type="match status" value="1"/>
</dbReference>
<feature type="domain" description="Nephrocystin 3-like N-terminal" evidence="2">
    <location>
        <begin position="79"/>
        <end position="238"/>
    </location>
</feature>
<dbReference type="PANTHER" id="PTHR10039">
    <property type="entry name" value="AMELOGENIN"/>
    <property type="match status" value="1"/>
</dbReference>
<name>A0A8H5CZY3_9AGAR</name>
<proteinExistence type="predicted"/>
<evidence type="ECO:0000256" key="1">
    <source>
        <dbReference type="ARBA" id="ARBA00022737"/>
    </source>
</evidence>
<dbReference type="EMBL" id="JAACJO010000013">
    <property type="protein sequence ID" value="KAF5351092.1"/>
    <property type="molecule type" value="Genomic_DNA"/>
</dbReference>
<evidence type="ECO:0000313" key="4">
    <source>
        <dbReference type="Proteomes" id="UP000559027"/>
    </source>
</evidence>
<dbReference type="OrthoDB" id="3027122at2759"/>
<keyword evidence="4" id="KW-1185">Reference proteome</keyword>
<keyword evidence="1" id="KW-0677">Repeat</keyword>
<comment type="caution">
    <text evidence="3">The sequence shown here is derived from an EMBL/GenBank/DDBJ whole genome shotgun (WGS) entry which is preliminary data.</text>
</comment>
<sequence length="680" mass="77022">MQFTMPFDTFLDNLTSHIRDFIPASFTDYFSGGTPDAKVLDLLHPHTNPDAAMDSSARDPPPRCHPGTRVNINEKLVGWLDVLGRDRDMRWLYGPAGTGKSAIAQTFAEACFEMARLGGTFFFSRPNGRDKPETVVPSLVYQLCINCEAYKTIIASVLASDPQLLQKAISVQFKRLIIEPLLKLQADGHPSVRKPFVILLDGLDECAGAQSQCQFIKLISETVRLKRGFPILWLLCSRPEPHLKHTFSRIPECGREELLLDPESYEDVTRFLRDKFVEIRDENPYTTTPDWPPEAQFNVILRVSSGHFQVATVAVNYVNDPIARDPVKQLNTLVAFLEGAEKIGIDNPLAALDLIYTRIFSEIPDETLPITRQILALLLFPSISVGNRLDSAQTLCNFLRLEQNIFYSALSMLHSVVQVPAPEDAYDKRLSFYHASFGDYLRDPIRSGKFTLKDDWAFDVVAKTYLDWYQVLTVSSESDNSGITGERRLSKPTFLPGLTWSPAHLTESISSDVIEQIHTKVLTTFKWGLKYKNDKVLARLRDIDFRPILQTEEPDKLIYLIRWILIHYPSDDIVRAEPSNDVDFQLLEYVKLLTNNASDVENANILFQSWSQEESPAPDGTLSFKEFCFVGYDQGAVLILVTWCGPTRDSRADMLNVGNPPSKEQISKYQAWLDKNRNVS</sequence>
<reference evidence="3 4" key="1">
    <citation type="journal article" date="2020" name="ISME J.">
        <title>Uncovering the hidden diversity of litter-decomposition mechanisms in mushroom-forming fungi.</title>
        <authorList>
            <person name="Floudas D."/>
            <person name="Bentzer J."/>
            <person name="Ahren D."/>
            <person name="Johansson T."/>
            <person name="Persson P."/>
            <person name="Tunlid A."/>
        </authorList>
    </citation>
    <scope>NUCLEOTIDE SEQUENCE [LARGE SCALE GENOMIC DNA]</scope>
    <source>
        <strain evidence="3 4">CBS 146.42</strain>
    </source>
</reference>
<organism evidence="3 4">
    <name type="scientific">Leucocoprinus leucothites</name>
    <dbReference type="NCBI Taxonomy" id="201217"/>
    <lineage>
        <taxon>Eukaryota</taxon>
        <taxon>Fungi</taxon>
        <taxon>Dikarya</taxon>
        <taxon>Basidiomycota</taxon>
        <taxon>Agaricomycotina</taxon>
        <taxon>Agaricomycetes</taxon>
        <taxon>Agaricomycetidae</taxon>
        <taxon>Agaricales</taxon>
        <taxon>Agaricineae</taxon>
        <taxon>Agaricaceae</taxon>
        <taxon>Leucocoprinus</taxon>
    </lineage>
</organism>
<protein>
    <recommendedName>
        <fullName evidence="2">Nephrocystin 3-like N-terminal domain-containing protein</fullName>
    </recommendedName>
</protein>